<dbReference type="RefSeq" id="WP_095910332.1">
    <property type="nucleotide sequence ID" value="NZ_CAUVLU010000008.1"/>
</dbReference>
<protein>
    <recommendedName>
        <fullName evidence="4">DUF4302 domain-containing protein</fullName>
    </recommendedName>
</protein>
<keyword evidence="1" id="KW-0732">Signal</keyword>
<evidence type="ECO:0008006" key="4">
    <source>
        <dbReference type="Google" id="ProtNLM"/>
    </source>
</evidence>
<dbReference type="AlphaFoldDB" id="A0A250FSV8"/>
<organism evidence="2 3">
    <name type="scientific">Capnocytophaga gingivalis</name>
    <dbReference type="NCBI Taxonomy" id="1017"/>
    <lineage>
        <taxon>Bacteria</taxon>
        <taxon>Pseudomonadati</taxon>
        <taxon>Bacteroidota</taxon>
        <taxon>Flavobacteriia</taxon>
        <taxon>Flavobacteriales</taxon>
        <taxon>Flavobacteriaceae</taxon>
        <taxon>Capnocytophaga</taxon>
    </lineage>
</organism>
<gene>
    <name evidence="2" type="ORF">CGC50_07635</name>
</gene>
<feature type="signal peptide" evidence="1">
    <location>
        <begin position="1"/>
        <end position="23"/>
    </location>
</feature>
<dbReference type="EMBL" id="CP022386">
    <property type="protein sequence ID" value="ATA87037.1"/>
    <property type="molecule type" value="Genomic_DNA"/>
</dbReference>
<evidence type="ECO:0000256" key="1">
    <source>
        <dbReference type="SAM" id="SignalP"/>
    </source>
</evidence>
<dbReference type="OrthoDB" id="1150854at2"/>
<dbReference type="KEGG" id="cgh:CGC50_07635"/>
<dbReference type="PROSITE" id="PS51257">
    <property type="entry name" value="PROKAR_LIPOPROTEIN"/>
    <property type="match status" value="1"/>
</dbReference>
<name>A0A250FSV8_9FLAO</name>
<accession>A0A250FSV8</accession>
<sequence length="554" mass="62767">MKKYIYMCLAACLLASCSQEEEAVYGKGNSYAKRTGETSTEYVNLLEGATNGWLLSMYVGTGQQYGGYNYILKFHQGKVTALSEATTEEDTSLYTLNFSEKSILTFDTYNKVLHQFVEPSALFPEGKIGDNQLVIQSYENGVFTLKGQRSNNLMTLRKLEGEATAYLTKIRERQSLFKVSDAYPITINGKEVDFELQPSNRQFIAREGTTVIKKAYIYTENGFKLYEPITIAGKTFSEFTLSADNSEITADDASIKTRMVYNNLPFDFYNGNIKINMLDDLCSSNAAFVKIYNLYKTVKSRNIAPYFYLGKLSPSEDIAMNFTIYYYDNRNYKMRYLLDFLPVAGKSDQVNIVPVEQGFYWNYYGNYPLVEVLTQNAPYQMTDVNGDGTLYKFTSTKNSEVTFLSHNNATLPYDPSQNEWKSIDFEYASDALKALYNTYKTHTVTKGNASATYRLQDSMSIGYGSLWFTVRRGTSSATVSYAIDALAVPCDTNQVSFVDKGATHTASSNWTTYNYLSPIVNFFLQNGPFKVEDVGGGWTKFTSAKNSDYWFYTR</sequence>
<dbReference type="InterPro" id="IPR025396">
    <property type="entry name" value="DUF4302"/>
</dbReference>
<feature type="chain" id="PRO_5012106065" description="DUF4302 domain-containing protein" evidence="1">
    <location>
        <begin position="24"/>
        <end position="554"/>
    </location>
</feature>
<dbReference type="GeneID" id="84808425"/>
<evidence type="ECO:0000313" key="2">
    <source>
        <dbReference type="EMBL" id="ATA87037.1"/>
    </source>
</evidence>
<dbReference type="Pfam" id="PF14135">
    <property type="entry name" value="DUF4302"/>
    <property type="match status" value="1"/>
</dbReference>
<evidence type="ECO:0000313" key="3">
    <source>
        <dbReference type="Proteomes" id="UP000217250"/>
    </source>
</evidence>
<dbReference type="Proteomes" id="UP000217250">
    <property type="component" value="Chromosome"/>
</dbReference>
<reference evidence="3" key="1">
    <citation type="submission" date="2017-06" db="EMBL/GenBank/DDBJ databases">
        <title>Capnocytophaga spp. assemblies.</title>
        <authorList>
            <person name="Gulvik C.A."/>
        </authorList>
    </citation>
    <scope>NUCLEOTIDE SEQUENCE [LARGE SCALE GENOMIC DNA]</scope>
    <source>
        <strain evidence="3">H1496</strain>
    </source>
</reference>
<proteinExistence type="predicted"/>